<organism evidence="1 2">
    <name type="scientific">Steinernema hermaphroditum</name>
    <dbReference type="NCBI Taxonomy" id="289476"/>
    <lineage>
        <taxon>Eukaryota</taxon>
        <taxon>Metazoa</taxon>
        <taxon>Ecdysozoa</taxon>
        <taxon>Nematoda</taxon>
        <taxon>Chromadorea</taxon>
        <taxon>Rhabditida</taxon>
        <taxon>Tylenchina</taxon>
        <taxon>Panagrolaimomorpha</taxon>
        <taxon>Strongyloidoidea</taxon>
        <taxon>Steinernematidae</taxon>
        <taxon>Steinernema</taxon>
    </lineage>
</organism>
<proteinExistence type="predicted"/>
<dbReference type="AlphaFoldDB" id="A0AA39M443"/>
<evidence type="ECO:0008006" key="3">
    <source>
        <dbReference type="Google" id="ProtNLM"/>
    </source>
</evidence>
<dbReference type="EMBL" id="JAUCMV010000002">
    <property type="protein sequence ID" value="KAK0420033.1"/>
    <property type="molecule type" value="Genomic_DNA"/>
</dbReference>
<name>A0AA39M443_9BILA</name>
<dbReference type="InterPro" id="IPR043504">
    <property type="entry name" value="Peptidase_S1_PA_chymotrypsin"/>
</dbReference>
<keyword evidence="2" id="KW-1185">Reference proteome</keyword>
<dbReference type="InterPro" id="IPR009003">
    <property type="entry name" value="Peptidase_S1_PA"/>
</dbReference>
<evidence type="ECO:0000313" key="2">
    <source>
        <dbReference type="Proteomes" id="UP001175271"/>
    </source>
</evidence>
<gene>
    <name evidence="1" type="ORF">QR680_014471</name>
</gene>
<reference evidence="1" key="1">
    <citation type="submission" date="2023-06" db="EMBL/GenBank/DDBJ databases">
        <title>Genomic analysis of the entomopathogenic nematode Steinernema hermaphroditum.</title>
        <authorList>
            <person name="Schwarz E.M."/>
            <person name="Heppert J.K."/>
            <person name="Baniya A."/>
            <person name="Schwartz H.T."/>
            <person name="Tan C.-H."/>
            <person name="Antoshechkin I."/>
            <person name="Sternberg P.W."/>
            <person name="Goodrich-Blair H."/>
            <person name="Dillman A.R."/>
        </authorList>
    </citation>
    <scope>NUCLEOTIDE SEQUENCE</scope>
    <source>
        <strain evidence="1">PS9179</strain>
        <tissue evidence="1">Whole animal</tissue>
    </source>
</reference>
<sequence>MSSHGSKAYSGDSGSPAKFCRSGRESCYVVGVLSFTAVCSHSGHHIEAYEATSTHCEFVKKHAESGFRCFTKLIIFLTGFARLQYALRELKKDDEKTATPETTTMKLKPFEPSEASLSEEMFQKAMPDSEDFFTSMNLEERKRTQLAASIDSGIFCDE</sequence>
<dbReference type="SUPFAM" id="SSF50494">
    <property type="entry name" value="Trypsin-like serine proteases"/>
    <property type="match status" value="1"/>
</dbReference>
<dbReference type="Gene3D" id="2.40.10.10">
    <property type="entry name" value="Trypsin-like serine proteases"/>
    <property type="match status" value="1"/>
</dbReference>
<comment type="caution">
    <text evidence="1">The sequence shown here is derived from an EMBL/GenBank/DDBJ whole genome shotgun (WGS) entry which is preliminary data.</text>
</comment>
<dbReference type="Proteomes" id="UP001175271">
    <property type="component" value="Unassembled WGS sequence"/>
</dbReference>
<evidence type="ECO:0000313" key="1">
    <source>
        <dbReference type="EMBL" id="KAK0420033.1"/>
    </source>
</evidence>
<accession>A0AA39M443</accession>
<protein>
    <recommendedName>
        <fullName evidence="3">Peptidase S1 domain-containing protein</fullName>
    </recommendedName>
</protein>